<feature type="transmembrane region" description="Helical" evidence="7">
    <location>
        <begin position="20"/>
        <end position="40"/>
    </location>
</feature>
<feature type="transmembrane region" description="Helical" evidence="7">
    <location>
        <begin position="418"/>
        <end position="439"/>
    </location>
</feature>
<sequence length="770" mass="80793">MRAVWKAARAAVRRRRLQTLVIWLVTLVSTGSIVVALGLVDAASAPFDRVFGKQHGPHVVAEFDRGRVTDAQLTDTARKSGVEAVAGPFPQATVNIPRGASALGLGGQITVVGRSGPGGSVDRVDLWAGRWPTRPGEMVMNRQSAWSADDLGKKFHVPSGPTLTIVGFAFDLSDTADVWVAPAQIAALHPNATQMLYRFQDASSQKALRTGLAEVTEGLPQGAPAGSRSYLSVKHRVGSNARAYAPYLLAFGVLGILVAVLIVANVVGGAVVSGFRHIGVLKALGFSPGQVLGVYLVMISVPAVLGCALGTLTGNLLARPFLRFVFTGPDSGVLRDSVGVAAWVNVLALAGMPFVCVLAALGPSMRAQRLSAVRAISAGSAPRAGRALGVQRRLAGLWLPRSVSLGAGLPFARPARSALTLAAVVLGVTTVTFATGLGATMTRFGDAGKGAYDVSVYASNYVKGKEVLPVHSDRELQSLLGSLPGAARVTAQGDEDAQLAGSTRRFWIDGWRGPDLPLERVLVRGRWMHRPGEVVVGSAFLRRNGVGVGDHLRLRRSGHEEEVTVVGETMSQNDWAVTGSWPTFTALVPGGKAFSYHVKLRRGADPAAYARAAQAVDRGLSTELPGPNTAAETIRYSASALTLMLALVSSLGVFNTAVLNTHDRRRDLGVLKSIGMTPRQVTVMTVTSMALLGIIGSVLGVPLGIAAYEVVVPRMAAGIDVTLPSYMTDVWDAPVLAFLALAGALIAVVGTLVPARRAARLTVAEVLHNE</sequence>
<feature type="domain" description="MacB-like periplasmic core" evidence="9">
    <location>
        <begin position="417"/>
        <end position="615"/>
    </location>
</feature>
<comment type="similarity">
    <text evidence="6">Belongs to the ABC-4 integral membrane protein family.</text>
</comment>
<dbReference type="EMBL" id="CP047020">
    <property type="protein sequence ID" value="QHA03003.1"/>
    <property type="molecule type" value="Genomic_DNA"/>
</dbReference>
<dbReference type="Pfam" id="PF12704">
    <property type="entry name" value="MacB_PCD"/>
    <property type="match status" value="1"/>
</dbReference>
<accession>A0A6I6MRR7</accession>
<feature type="transmembrane region" description="Helical" evidence="7">
    <location>
        <begin position="292"/>
        <end position="318"/>
    </location>
</feature>
<dbReference type="InterPro" id="IPR003838">
    <property type="entry name" value="ABC3_permease_C"/>
</dbReference>
<dbReference type="Proteomes" id="UP000436138">
    <property type="component" value="Chromosome"/>
</dbReference>
<evidence type="ECO:0000256" key="6">
    <source>
        <dbReference type="ARBA" id="ARBA00038076"/>
    </source>
</evidence>
<evidence type="ECO:0000313" key="11">
    <source>
        <dbReference type="Proteomes" id="UP000436138"/>
    </source>
</evidence>
<proteinExistence type="inferred from homology"/>
<keyword evidence="5 7" id="KW-0472">Membrane</keyword>
<feature type="transmembrane region" description="Helical" evidence="7">
    <location>
        <begin position="733"/>
        <end position="753"/>
    </location>
</feature>
<evidence type="ECO:0000256" key="3">
    <source>
        <dbReference type="ARBA" id="ARBA00022692"/>
    </source>
</evidence>
<dbReference type="KEGG" id="sbro:GQF42_06650"/>
<evidence type="ECO:0000256" key="4">
    <source>
        <dbReference type="ARBA" id="ARBA00022989"/>
    </source>
</evidence>
<evidence type="ECO:0000259" key="8">
    <source>
        <dbReference type="Pfam" id="PF02687"/>
    </source>
</evidence>
<dbReference type="AlphaFoldDB" id="A0A6I6MRR7"/>
<reference evidence="10 11" key="1">
    <citation type="submission" date="2019-12" db="EMBL/GenBank/DDBJ databases">
        <title>Streptomyces sp. strain T44 isolated from rhizosphere soil of Broussonetia papyrifera.</title>
        <authorList>
            <person name="Mo P."/>
        </authorList>
    </citation>
    <scope>NUCLEOTIDE SEQUENCE [LARGE SCALE GENOMIC DNA]</scope>
    <source>
        <strain evidence="10 11">T44</strain>
    </source>
</reference>
<dbReference type="PANTHER" id="PTHR30572:SF4">
    <property type="entry name" value="ABC TRANSPORTER PERMEASE YTRF"/>
    <property type="match status" value="1"/>
</dbReference>
<feature type="transmembrane region" description="Helical" evidence="7">
    <location>
        <begin position="636"/>
        <end position="660"/>
    </location>
</feature>
<name>A0A6I6MRR7_9ACTN</name>
<dbReference type="GO" id="GO:0022857">
    <property type="term" value="F:transmembrane transporter activity"/>
    <property type="evidence" value="ECO:0007669"/>
    <property type="project" value="TreeGrafter"/>
</dbReference>
<gene>
    <name evidence="10" type="ORF">GQF42_06650</name>
</gene>
<feature type="domain" description="ABC3 transporter permease C-terminal" evidence="8">
    <location>
        <begin position="250"/>
        <end position="368"/>
    </location>
</feature>
<dbReference type="GO" id="GO:0005886">
    <property type="term" value="C:plasma membrane"/>
    <property type="evidence" value="ECO:0007669"/>
    <property type="project" value="UniProtKB-SubCell"/>
</dbReference>
<dbReference type="PANTHER" id="PTHR30572">
    <property type="entry name" value="MEMBRANE COMPONENT OF TRANSPORTER-RELATED"/>
    <property type="match status" value="1"/>
</dbReference>
<feature type="transmembrane region" description="Helical" evidence="7">
    <location>
        <begin position="681"/>
        <end position="705"/>
    </location>
</feature>
<dbReference type="InterPro" id="IPR050250">
    <property type="entry name" value="Macrolide_Exporter_MacB"/>
</dbReference>
<protein>
    <submittedName>
        <fullName evidence="10">FtsX-like permease family protein</fullName>
    </submittedName>
</protein>
<evidence type="ECO:0000256" key="2">
    <source>
        <dbReference type="ARBA" id="ARBA00022475"/>
    </source>
</evidence>
<keyword evidence="4 7" id="KW-1133">Transmembrane helix</keyword>
<keyword evidence="2" id="KW-1003">Cell membrane</keyword>
<evidence type="ECO:0000256" key="1">
    <source>
        <dbReference type="ARBA" id="ARBA00004651"/>
    </source>
</evidence>
<feature type="domain" description="ABC3 transporter permease C-terminal" evidence="8">
    <location>
        <begin position="641"/>
        <end position="762"/>
    </location>
</feature>
<evidence type="ECO:0000259" key="9">
    <source>
        <dbReference type="Pfam" id="PF12704"/>
    </source>
</evidence>
<dbReference type="Pfam" id="PF02687">
    <property type="entry name" value="FtsX"/>
    <property type="match status" value="2"/>
</dbReference>
<comment type="subcellular location">
    <subcellularLocation>
        <location evidence="1">Cell membrane</location>
        <topology evidence="1">Multi-pass membrane protein</topology>
    </subcellularLocation>
</comment>
<evidence type="ECO:0000313" key="10">
    <source>
        <dbReference type="EMBL" id="QHA03003.1"/>
    </source>
</evidence>
<dbReference type="RefSeq" id="WP_158918562.1">
    <property type="nucleotide sequence ID" value="NZ_CP047020.1"/>
</dbReference>
<keyword evidence="11" id="KW-1185">Reference proteome</keyword>
<dbReference type="InterPro" id="IPR025857">
    <property type="entry name" value="MacB_PCD"/>
</dbReference>
<evidence type="ECO:0000256" key="5">
    <source>
        <dbReference type="ARBA" id="ARBA00023136"/>
    </source>
</evidence>
<feature type="transmembrane region" description="Helical" evidence="7">
    <location>
        <begin position="244"/>
        <end position="272"/>
    </location>
</feature>
<keyword evidence="3 7" id="KW-0812">Transmembrane</keyword>
<feature type="transmembrane region" description="Helical" evidence="7">
    <location>
        <begin position="338"/>
        <end position="361"/>
    </location>
</feature>
<evidence type="ECO:0000256" key="7">
    <source>
        <dbReference type="SAM" id="Phobius"/>
    </source>
</evidence>
<organism evidence="10 11">
    <name type="scientific">Streptomyces broussonetiae</name>
    <dbReference type="NCBI Taxonomy" id="2686304"/>
    <lineage>
        <taxon>Bacteria</taxon>
        <taxon>Bacillati</taxon>
        <taxon>Actinomycetota</taxon>
        <taxon>Actinomycetes</taxon>
        <taxon>Kitasatosporales</taxon>
        <taxon>Streptomycetaceae</taxon>
        <taxon>Streptomyces</taxon>
    </lineage>
</organism>